<dbReference type="Pfam" id="PF13188">
    <property type="entry name" value="PAS_8"/>
    <property type="match status" value="1"/>
</dbReference>
<keyword evidence="7" id="KW-0812">Transmembrane</keyword>
<evidence type="ECO:0000313" key="11">
    <source>
        <dbReference type="Proteomes" id="UP000295678"/>
    </source>
</evidence>
<dbReference type="Gene3D" id="1.10.287.130">
    <property type="match status" value="1"/>
</dbReference>
<feature type="chain" id="PRO_5020224212" description="histidine kinase" evidence="8">
    <location>
        <begin position="33"/>
        <end position="878"/>
    </location>
</feature>
<evidence type="ECO:0000256" key="8">
    <source>
        <dbReference type="SAM" id="SignalP"/>
    </source>
</evidence>
<protein>
    <recommendedName>
        <fullName evidence="2">histidine kinase</fullName>
        <ecNumber evidence="2">2.7.13.3</ecNumber>
    </recommendedName>
</protein>
<feature type="domain" description="Histidine kinase" evidence="9">
    <location>
        <begin position="617"/>
        <end position="835"/>
    </location>
</feature>
<dbReference type="InterPro" id="IPR005467">
    <property type="entry name" value="His_kinase_dom"/>
</dbReference>
<organism evidence="10 11">
    <name type="scientific">Tepidamorphus gemmatus</name>
    <dbReference type="NCBI Taxonomy" id="747076"/>
    <lineage>
        <taxon>Bacteria</taxon>
        <taxon>Pseudomonadati</taxon>
        <taxon>Pseudomonadota</taxon>
        <taxon>Alphaproteobacteria</taxon>
        <taxon>Hyphomicrobiales</taxon>
        <taxon>Tepidamorphaceae</taxon>
        <taxon>Tepidamorphus</taxon>
    </lineage>
</organism>
<evidence type="ECO:0000256" key="1">
    <source>
        <dbReference type="ARBA" id="ARBA00000085"/>
    </source>
</evidence>
<feature type="signal peptide" evidence="8">
    <location>
        <begin position="1"/>
        <end position="32"/>
    </location>
</feature>
<evidence type="ECO:0000256" key="2">
    <source>
        <dbReference type="ARBA" id="ARBA00012438"/>
    </source>
</evidence>
<keyword evidence="7" id="KW-1133">Transmembrane helix</keyword>
<dbReference type="PROSITE" id="PS50109">
    <property type="entry name" value="HIS_KIN"/>
    <property type="match status" value="1"/>
</dbReference>
<evidence type="ECO:0000256" key="5">
    <source>
        <dbReference type="ARBA" id="ARBA00022777"/>
    </source>
</evidence>
<evidence type="ECO:0000256" key="3">
    <source>
        <dbReference type="ARBA" id="ARBA00022553"/>
    </source>
</evidence>
<dbReference type="SMART" id="SM00091">
    <property type="entry name" value="PAS"/>
    <property type="match status" value="3"/>
</dbReference>
<dbReference type="SUPFAM" id="SSF47384">
    <property type="entry name" value="Homodimeric domain of signal transducing histidine kinase"/>
    <property type="match status" value="1"/>
</dbReference>
<feature type="compositionally biased region" description="Basic and acidic residues" evidence="6">
    <location>
        <begin position="867"/>
        <end position="878"/>
    </location>
</feature>
<dbReference type="Proteomes" id="UP000295678">
    <property type="component" value="Unassembled WGS sequence"/>
</dbReference>
<dbReference type="Pfam" id="PF02518">
    <property type="entry name" value="HATPase_c"/>
    <property type="match status" value="1"/>
</dbReference>
<dbReference type="PANTHER" id="PTHR43047">
    <property type="entry name" value="TWO-COMPONENT HISTIDINE PROTEIN KINASE"/>
    <property type="match status" value="1"/>
</dbReference>
<dbReference type="CDD" id="cd00082">
    <property type="entry name" value="HisKA"/>
    <property type="match status" value="1"/>
</dbReference>
<dbReference type="GO" id="GO:0005886">
    <property type="term" value="C:plasma membrane"/>
    <property type="evidence" value="ECO:0007669"/>
    <property type="project" value="TreeGrafter"/>
</dbReference>
<reference evidence="10 11" key="1">
    <citation type="submission" date="2019-03" db="EMBL/GenBank/DDBJ databases">
        <title>Genomic Encyclopedia of Type Strains, Phase IV (KMG-IV): sequencing the most valuable type-strain genomes for metagenomic binning, comparative biology and taxonomic classification.</title>
        <authorList>
            <person name="Goeker M."/>
        </authorList>
    </citation>
    <scope>NUCLEOTIDE SEQUENCE [LARGE SCALE GENOMIC DNA]</scope>
    <source>
        <strain evidence="10 11">DSM 19345</strain>
    </source>
</reference>
<comment type="caution">
    <text evidence="10">The sequence shown here is derived from an EMBL/GenBank/DDBJ whole genome shotgun (WGS) entry which is preliminary data.</text>
</comment>
<dbReference type="Gene3D" id="3.30.565.10">
    <property type="entry name" value="Histidine kinase-like ATPase, C-terminal domain"/>
    <property type="match status" value="1"/>
</dbReference>
<name>A0A4R3MGB1_9HYPH</name>
<dbReference type="EC" id="2.7.13.3" evidence="2"/>
<keyword evidence="7" id="KW-0472">Membrane</keyword>
<proteinExistence type="predicted"/>
<dbReference type="OrthoDB" id="9813151at2"/>
<dbReference type="InterPro" id="IPR036890">
    <property type="entry name" value="HATPase_C_sf"/>
</dbReference>
<evidence type="ECO:0000256" key="7">
    <source>
        <dbReference type="SAM" id="Phobius"/>
    </source>
</evidence>
<keyword evidence="3" id="KW-0597">Phosphoprotein</keyword>
<evidence type="ECO:0000256" key="6">
    <source>
        <dbReference type="SAM" id="MobiDB-lite"/>
    </source>
</evidence>
<dbReference type="SMART" id="SM00388">
    <property type="entry name" value="HisKA"/>
    <property type="match status" value="1"/>
</dbReference>
<dbReference type="InterPro" id="IPR035965">
    <property type="entry name" value="PAS-like_dom_sf"/>
</dbReference>
<dbReference type="EMBL" id="SMAK01000005">
    <property type="protein sequence ID" value="TCT10675.1"/>
    <property type="molecule type" value="Genomic_DNA"/>
</dbReference>
<sequence length="878" mass="96594">MTSSRRAKVRLRPVTGLAGGLSAVLLASYAPATGQTPGPMEEARAGIEAFLASINFQIRQEELAALSLLFGILAFAVTVAILLVRTRRRLAEEIRLGAERTAELNARIDRAEMLLSAEQQALVVWMADSETPEIHAEPGRSKALPPRDGDLLAFGKWLEPESALELEAAVALLRGRGESFNLMLRTRSGGHVEADGRTAGGRAVLRLRDLAGQRRELAEIYDGYKRLMRENETFRTLLEALPAPVWLADADDRTTWTNTAFRRAHGETGSDTGARAFLTEEARRSLAAARDETGVGHIQMARSIDNVQRVFDLYEVATARCAGGIAIDITDLERLSRELSRREDVHARTLNQISAGIAVFGPDRRLAFYNRAFREIWSLEDDFLAGAPGYGEILDRLRGAGRLPEQADYRDWRSRQLAIFDARSPQSTDDQALWHLPDGRVLRAARNRQSDGAVACLFEDISVALDLESRLVAATRVQRETLEALDEGIVVFGSDGRMRLHNPAFAAIWKLSPEGLGGLPHVEEVIGWCRSLHDDRKVWEMLRGAVTGLTDSREAATARLERRDGSVIDMRVLPLPDGGTLVVFTDISASARMERALRDRNEALLTAARIKNEFVHKVSYELRAPLTNIIGFAQLMNDMPEAELGERQREYTGYILSSSSALLAIINDILDLATIDAGVMELEIAQVDIRGAALAAADALRDRSAEASITLDIRIPEDIGAFEADEKRIRQILFNLLSNAIGFSESGQTVRLEARRPDPETVAFTVADEGRGIPKEVRDAVFERFESYSQGARYRGPGLGLSIVKSFVELHGGTVDLVSEPGRGTTVTCTFPARHRARGAADARMMEPAAATVYTLPRRTPPANEPRPSEEGLGRHPV</sequence>
<dbReference type="SMART" id="SM00387">
    <property type="entry name" value="HATPase_c"/>
    <property type="match status" value="1"/>
</dbReference>
<dbReference type="Gene3D" id="3.30.450.20">
    <property type="entry name" value="PAS domain"/>
    <property type="match status" value="1"/>
</dbReference>
<feature type="transmembrane region" description="Helical" evidence="7">
    <location>
        <begin position="63"/>
        <end position="84"/>
    </location>
</feature>
<feature type="region of interest" description="Disordered" evidence="6">
    <location>
        <begin position="856"/>
        <end position="878"/>
    </location>
</feature>
<keyword evidence="11" id="KW-1185">Reference proteome</keyword>
<evidence type="ECO:0000313" key="10">
    <source>
        <dbReference type="EMBL" id="TCT10675.1"/>
    </source>
</evidence>
<evidence type="ECO:0000256" key="4">
    <source>
        <dbReference type="ARBA" id="ARBA00022679"/>
    </source>
</evidence>
<keyword evidence="8" id="KW-0732">Signal</keyword>
<dbReference type="Pfam" id="PF12860">
    <property type="entry name" value="PAS_7"/>
    <property type="match status" value="2"/>
</dbReference>
<accession>A0A4R3MGB1</accession>
<keyword evidence="4" id="KW-0808">Transferase</keyword>
<dbReference type="Pfam" id="PF00512">
    <property type="entry name" value="HisKA"/>
    <property type="match status" value="1"/>
</dbReference>
<dbReference type="GO" id="GO:0000155">
    <property type="term" value="F:phosphorelay sensor kinase activity"/>
    <property type="evidence" value="ECO:0007669"/>
    <property type="project" value="InterPro"/>
</dbReference>
<dbReference type="AlphaFoldDB" id="A0A4R3MGB1"/>
<gene>
    <name evidence="10" type="ORF">EDC22_105174</name>
</gene>
<dbReference type="InterPro" id="IPR036097">
    <property type="entry name" value="HisK_dim/P_sf"/>
</dbReference>
<dbReference type="SUPFAM" id="SSF55874">
    <property type="entry name" value="ATPase domain of HSP90 chaperone/DNA topoisomerase II/histidine kinase"/>
    <property type="match status" value="1"/>
</dbReference>
<dbReference type="PANTHER" id="PTHR43047:SF72">
    <property type="entry name" value="OSMOSENSING HISTIDINE PROTEIN KINASE SLN1"/>
    <property type="match status" value="1"/>
</dbReference>
<comment type="catalytic activity">
    <reaction evidence="1">
        <text>ATP + protein L-histidine = ADP + protein N-phospho-L-histidine.</text>
        <dbReference type="EC" id="2.7.13.3"/>
    </reaction>
</comment>
<dbReference type="PRINTS" id="PR00344">
    <property type="entry name" value="BCTRLSENSOR"/>
</dbReference>
<dbReference type="InterPro" id="IPR003661">
    <property type="entry name" value="HisK_dim/P_dom"/>
</dbReference>
<dbReference type="RefSeq" id="WP_132806518.1">
    <property type="nucleotide sequence ID" value="NZ_SMAK01000005.1"/>
</dbReference>
<dbReference type="InterPro" id="IPR004358">
    <property type="entry name" value="Sig_transdc_His_kin-like_C"/>
</dbReference>
<dbReference type="SUPFAM" id="SSF55785">
    <property type="entry name" value="PYP-like sensor domain (PAS domain)"/>
    <property type="match status" value="3"/>
</dbReference>
<dbReference type="InterPro" id="IPR003594">
    <property type="entry name" value="HATPase_dom"/>
</dbReference>
<dbReference type="InterPro" id="IPR000014">
    <property type="entry name" value="PAS"/>
</dbReference>
<keyword evidence="5 10" id="KW-0418">Kinase</keyword>
<dbReference type="GO" id="GO:0009927">
    <property type="term" value="F:histidine phosphotransfer kinase activity"/>
    <property type="evidence" value="ECO:0007669"/>
    <property type="project" value="TreeGrafter"/>
</dbReference>
<evidence type="ECO:0000259" key="9">
    <source>
        <dbReference type="PROSITE" id="PS50109"/>
    </source>
</evidence>